<protein>
    <submittedName>
        <fullName evidence="2">Methylcrotonyl-CoA carboxylase carboxyl transferase subunit</fullName>
        <ecNumber evidence="2">6.4.1.4</ecNumber>
    </submittedName>
</protein>
<dbReference type="EMBL" id="CADCTH010000436">
    <property type="protein sequence ID" value="CAA9278023.1"/>
    <property type="molecule type" value="Genomic_DNA"/>
</dbReference>
<dbReference type="EC" id="6.4.1.4" evidence="2"/>
<feature type="compositionally biased region" description="Basic and acidic residues" evidence="1">
    <location>
        <begin position="483"/>
        <end position="499"/>
    </location>
</feature>
<dbReference type="GO" id="GO:0004485">
    <property type="term" value="F:methylcrotonoyl-CoA carboxylase activity"/>
    <property type="evidence" value="ECO:0007669"/>
    <property type="project" value="UniProtKB-EC"/>
</dbReference>
<feature type="compositionally biased region" description="Basic and acidic residues" evidence="1">
    <location>
        <begin position="113"/>
        <end position="142"/>
    </location>
</feature>
<feature type="compositionally biased region" description="Low complexity" evidence="1">
    <location>
        <begin position="461"/>
        <end position="473"/>
    </location>
</feature>
<evidence type="ECO:0000256" key="1">
    <source>
        <dbReference type="SAM" id="MobiDB-lite"/>
    </source>
</evidence>
<feature type="compositionally biased region" description="Basic and acidic residues" evidence="1">
    <location>
        <begin position="172"/>
        <end position="207"/>
    </location>
</feature>
<dbReference type="GO" id="GO:0016740">
    <property type="term" value="F:transferase activity"/>
    <property type="evidence" value="ECO:0007669"/>
    <property type="project" value="UniProtKB-KW"/>
</dbReference>
<feature type="compositionally biased region" description="Basic residues" evidence="1">
    <location>
        <begin position="252"/>
        <end position="263"/>
    </location>
</feature>
<feature type="compositionally biased region" description="Low complexity" evidence="1">
    <location>
        <begin position="306"/>
        <end position="318"/>
    </location>
</feature>
<accession>A0A6J4JJ69</accession>
<feature type="compositionally biased region" description="Basic and acidic residues" evidence="1">
    <location>
        <begin position="398"/>
        <end position="408"/>
    </location>
</feature>
<feature type="compositionally biased region" description="Basic and acidic residues" evidence="1">
    <location>
        <begin position="40"/>
        <end position="65"/>
    </location>
</feature>
<gene>
    <name evidence="2" type="ORF">AVDCRST_MAG54-3385</name>
</gene>
<feature type="region of interest" description="Disordered" evidence="1">
    <location>
        <begin position="437"/>
        <end position="499"/>
    </location>
</feature>
<dbReference type="AlphaFoldDB" id="A0A6J4JJ69"/>
<feature type="compositionally biased region" description="Basic and acidic residues" evidence="1">
    <location>
        <begin position="447"/>
        <end position="459"/>
    </location>
</feature>
<feature type="region of interest" description="Disordered" evidence="1">
    <location>
        <begin position="1"/>
        <end position="318"/>
    </location>
</feature>
<feature type="non-terminal residue" evidence="2">
    <location>
        <position position="1"/>
    </location>
</feature>
<reference evidence="2" key="1">
    <citation type="submission" date="2020-02" db="EMBL/GenBank/DDBJ databases">
        <authorList>
            <person name="Meier V. D."/>
        </authorList>
    </citation>
    <scope>NUCLEOTIDE SEQUENCE</scope>
    <source>
        <strain evidence="2">AVDCRST_MAG54</strain>
    </source>
</reference>
<sequence length="499" mass="55247">ERPTRDLPVRRPGFAARPVVAGVRRRSGGDARRARRGRRGRGEGARVRRGEVRRPSPRARPADRPRARRPAARPRCGVPRDRRARRRPRARSDDAGRGARRRDRGGQRRRVPDRRERADGEGWLDHADRGHQAAARAGDRRAQPPAGDRAGRVRRGGPAAPGRPVRARRAHVPRDDAALGAGHPDDRAGVRLVDRRRGVHAGDERVHGVRPRPGDGVPRRAAAGEDGDQRGRRRRDPRRRGYARPRVGASRPPRRRRARRPAHRAADRRRPGLASRRPRPVAARRPAALPGRGTARVRGVGREAVGRGARRAGPGARRVAVRRAQAALRHDARVRLGLDRRLPGGGAGEQRDPVLRGVAEGRAVRPARERAVDPVAVRPEHHGVHGGLGLRARRDHQGRREADQRGVELRGPAPDADGRRVLRRRELRHVRARLRPAVRVHLAQPPHRRDGRDPARGGDVDGPAPLGRARGAGVLPGGGRRHPQGDRGRRRGPVERRVR</sequence>
<keyword evidence="2" id="KW-0436">Ligase</keyword>
<keyword evidence="2" id="KW-0808">Transferase</keyword>
<name>A0A6J4JJ69_9PSEU</name>
<organism evidence="2">
    <name type="scientific">uncultured Actinomycetospora sp</name>
    <dbReference type="NCBI Taxonomy" id="1135996"/>
    <lineage>
        <taxon>Bacteria</taxon>
        <taxon>Bacillati</taxon>
        <taxon>Actinomycetota</taxon>
        <taxon>Actinomycetes</taxon>
        <taxon>Pseudonocardiales</taxon>
        <taxon>Pseudonocardiaceae</taxon>
        <taxon>Actinomycetospora</taxon>
        <taxon>environmental samples</taxon>
    </lineage>
</organism>
<feature type="compositionally biased region" description="Low complexity" evidence="1">
    <location>
        <begin position="272"/>
        <end position="299"/>
    </location>
</feature>
<feature type="compositionally biased region" description="Basic residues" evidence="1">
    <location>
        <begin position="231"/>
        <end position="243"/>
    </location>
</feature>
<evidence type="ECO:0000313" key="2">
    <source>
        <dbReference type="EMBL" id="CAA9278023.1"/>
    </source>
</evidence>
<feature type="region of interest" description="Disordered" evidence="1">
    <location>
        <begin position="380"/>
        <end position="422"/>
    </location>
</feature>
<proteinExistence type="predicted"/>
<feature type="compositionally biased region" description="Basic residues" evidence="1">
    <location>
        <begin position="98"/>
        <end position="112"/>
    </location>
</feature>
<feature type="non-terminal residue" evidence="2">
    <location>
        <position position="499"/>
    </location>
</feature>